<dbReference type="InterPro" id="IPR005754">
    <property type="entry name" value="Sortase"/>
</dbReference>
<keyword evidence="2" id="KW-0378">Hydrolase</keyword>
<accession>A0A1J0A407</accession>
<dbReference type="EMBL" id="CP017267">
    <property type="protein sequence ID" value="APB30677.1"/>
    <property type="molecule type" value="Genomic_DNA"/>
</dbReference>
<keyword evidence="3" id="KW-0788">Thiol protease</keyword>
<dbReference type="Pfam" id="PF04203">
    <property type="entry name" value="Sortase"/>
    <property type="match status" value="1"/>
</dbReference>
<dbReference type="InterPro" id="IPR023365">
    <property type="entry name" value="Sortase_dom-sf"/>
</dbReference>
<dbReference type="InterPro" id="IPR042007">
    <property type="entry name" value="Sortase_A"/>
</dbReference>
<evidence type="ECO:0000313" key="6">
    <source>
        <dbReference type="Proteomes" id="UP000191200"/>
    </source>
</evidence>
<dbReference type="STRING" id="519472.BHY08_01840"/>
<evidence type="ECO:0000256" key="3">
    <source>
        <dbReference type="ARBA" id="ARBA00022807"/>
    </source>
</evidence>
<feature type="active site" description="Acyl-thioester intermediate" evidence="4">
    <location>
        <position position="73"/>
    </location>
</feature>
<name>A0A1J0A407_9ENTE</name>
<keyword evidence="1" id="KW-0645">Protease</keyword>
<evidence type="ECO:0000313" key="5">
    <source>
        <dbReference type="EMBL" id="APB30677.1"/>
    </source>
</evidence>
<dbReference type="Proteomes" id="UP000191200">
    <property type="component" value="Chromosome"/>
</dbReference>
<dbReference type="GO" id="GO:0008234">
    <property type="term" value="F:cysteine-type peptidase activity"/>
    <property type="evidence" value="ECO:0007669"/>
    <property type="project" value="UniProtKB-KW"/>
</dbReference>
<sequence>MGVGNYSLTSHRMLNKEVLFGPIINAKKEMPIYLTDLEYVYEYTINDTSYIQTTDVHVIDDHPKKAELTLITCDETGEGRFMVNAELVKKTLVDKVDERIMSSFYQKQNLYE</sequence>
<organism evidence="5 6">
    <name type="scientific">Vagococcus teuberi</name>
    <dbReference type="NCBI Taxonomy" id="519472"/>
    <lineage>
        <taxon>Bacteria</taxon>
        <taxon>Bacillati</taxon>
        <taxon>Bacillota</taxon>
        <taxon>Bacilli</taxon>
        <taxon>Lactobacillales</taxon>
        <taxon>Enterococcaceae</taxon>
        <taxon>Vagococcus</taxon>
    </lineage>
</organism>
<gene>
    <name evidence="5" type="ORF">BHY08_01840</name>
</gene>
<dbReference type="KEGG" id="vte:BHY08_01840"/>
<dbReference type="RefSeq" id="WP_071456245.1">
    <property type="nucleotide sequence ID" value="NZ_CP017267.1"/>
</dbReference>
<protein>
    <recommendedName>
        <fullName evidence="7">Sortase</fullName>
    </recommendedName>
</protein>
<dbReference type="SUPFAM" id="SSF63817">
    <property type="entry name" value="Sortase"/>
    <property type="match status" value="1"/>
</dbReference>
<dbReference type="NCBIfam" id="TIGR01076">
    <property type="entry name" value="sortase_fam"/>
    <property type="match status" value="1"/>
</dbReference>
<evidence type="ECO:0008006" key="7">
    <source>
        <dbReference type="Google" id="ProtNLM"/>
    </source>
</evidence>
<reference evidence="5 6" key="1">
    <citation type="submission" date="2016-09" db="EMBL/GenBank/DDBJ databases">
        <title>Vagococcus teuberi sp. nov., isolated from the Malian artisanal sour milk fene.</title>
        <authorList>
            <person name="Wullschleger S."/>
            <person name="Seifert C."/>
            <person name="Baumgartner S."/>
            <person name="Lacroix C."/>
            <person name="Bonfoh B."/>
            <person name="Stevens M.J."/>
            <person name="Meile L."/>
        </authorList>
    </citation>
    <scope>NUCLEOTIDE SEQUENCE [LARGE SCALE GENOMIC DNA]</scope>
    <source>
        <strain evidence="5 6">DSM 21459</strain>
    </source>
</reference>
<dbReference type="CDD" id="cd06165">
    <property type="entry name" value="Sortase_A"/>
    <property type="match status" value="1"/>
</dbReference>
<evidence type="ECO:0000256" key="2">
    <source>
        <dbReference type="ARBA" id="ARBA00022801"/>
    </source>
</evidence>
<proteinExistence type="predicted"/>
<dbReference type="GO" id="GO:0006508">
    <property type="term" value="P:proteolysis"/>
    <property type="evidence" value="ECO:0007669"/>
    <property type="project" value="UniProtKB-KW"/>
</dbReference>
<keyword evidence="6" id="KW-1185">Reference proteome</keyword>
<evidence type="ECO:0000256" key="1">
    <source>
        <dbReference type="ARBA" id="ARBA00022670"/>
    </source>
</evidence>
<dbReference type="OrthoDB" id="1648028at2"/>
<dbReference type="Gene3D" id="2.40.260.10">
    <property type="entry name" value="Sortase"/>
    <property type="match status" value="1"/>
</dbReference>
<dbReference type="AlphaFoldDB" id="A0A1J0A407"/>
<feature type="active site" description="Proton donor/acceptor" evidence="4">
    <location>
        <position position="11"/>
    </location>
</feature>
<evidence type="ECO:0000256" key="4">
    <source>
        <dbReference type="PIRSR" id="PIRSR605754-1"/>
    </source>
</evidence>